<feature type="signal peptide" evidence="2">
    <location>
        <begin position="1"/>
        <end position="20"/>
    </location>
</feature>
<keyword evidence="1" id="KW-0802">TPR repeat</keyword>
<protein>
    <submittedName>
        <fullName evidence="3">Uncharacterized protein</fullName>
    </submittedName>
</protein>
<comment type="caution">
    <text evidence="3">The sequence shown here is derived from an EMBL/GenBank/DDBJ whole genome shotgun (WGS) entry which is preliminary data.</text>
</comment>
<dbReference type="InterPro" id="IPR011990">
    <property type="entry name" value="TPR-like_helical_dom_sf"/>
</dbReference>
<dbReference type="RefSeq" id="WP_136927723.1">
    <property type="nucleotide sequence ID" value="NZ_SSMQ01000003.1"/>
</dbReference>
<proteinExistence type="predicted"/>
<dbReference type="EMBL" id="SSMQ01000003">
    <property type="protein sequence ID" value="TKD12423.1"/>
    <property type="molecule type" value="Genomic_DNA"/>
</dbReference>
<feature type="repeat" description="TPR" evidence="1">
    <location>
        <begin position="35"/>
        <end position="68"/>
    </location>
</feature>
<gene>
    <name evidence="3" type="ORF">E8A74_04815</name>
</gene>
<dbReference type="InterPro" id="IPR019734">
    <property type="entry name" value="TPR_rpt"/>
</dbReference>
<name>A0A4U1JIF8_9BACT</name>
<organism evidence="3 4">
    <name type="scientific">Polyangium fumosum</name>
    <dbReference type="NCBI Taxonomy" id="889272"/>
    <lineage>
        <taxon>Bacteria</taxon>
        <taxon>Pseudomonadati</taxon>
        <taxon>Myxococcota</taxon>
        <taxon>Polyangia</taxon>
        <taxon>Polyangiales</taxon>
        <taxon>Polyangiaceae</taxon>
        <taxon>Polyangium</taxon>
    </lineage>
</organism>
<sequence length="402" mass="43362">MRRSAVVFSMVVSLASPAWAQADDEIEMSDDEQRFQAFAALGDREAATGRRRSAVAAYRRALTVRPDPLIAGRLGVLLVQLDKPEQAAAHLLDAIQLAVKASPAERQRFFEAHEVARNAGAWIEVVLSHTGVRVTLDGKPSNLAGRSSYFTFMRAGEHELHAQLDGYEEAIVRFTVEKKNDKQLPITLKPLPVPDAPAVYEPAKDPPKVDRTVTVADTKLPKQEDPWGYEDPRSVQKSEEKRWSIGGGPVVVFGVASWMPAVGLAVSGSVRPHENVSLGLEARAAWLSSGIEGRQISAMTVGGLASACGHYRWFFGCALGHIGVLSVQFSQYTYTGKSYVYVQPGAGARIGASVRVTESVSLQGAADVLGLTSGVRVVAGQTVVAEQPPVMLGTQIFGVWEF</sequence>
<dbReference type="PROSITE" id="PS50005">
    <property type="entry name" value="TPR"/>
    <property type="match status" value="1"/>
</dbReference>
<keyword evidence="2" id="KW-0732">Signal</keyword>
<dbReference type="AlphaFoldDB" id="A0A4U1JIF8"/>
<accession>A0A4U1JIF8</accession>
<evidence type="ECO:0000256" key="2">
    <source>
        <dbReference type="SAM" id="SignalP"/>
    </source>
</evidence>
<dbReference type="Gene3D" id="1.25.40.10">
    <property type="entry name" value="Tetratricopeptide repeat domain"/>
    <property type="match status" value="1"/>
</dbReference>
<dbReference type="SUPFAM" id="SSF48452">
    <property type="entry name" value="TPR-like"/>
    <property type="match status" value="1"/>
</dbReference>
<evidence type="ECO:0000256" key="1">
    <source>
        <dbReference type="PROSITE-ProRule" id="PRU00339"/>
    </source>
</evidence>
<dbReference type="Proteomes" id="UP000309215">
    <property type="component" value="Unassembled WGS sequence"/>
</dbReference>
<feature type="chain" id="PRO_5021013506" evidence="2">
    <location>
        <begin position="21"/>
        <end position="402"/>
    </location>
</feature>
<keyword evidence="4" id="KW-1185">Reference proteome</keyword>
<reference evidence="3 4" key="1">
    <citation type="submission" date="2019-04" db="EMBL/GenBank/DDBJ databases">
        <authorList>
            <person name="Li Y."/>
            <person name="Wang J."/>
        </authorList>
    </citation>
    <scope>NUCLEOTIDE SEQUENCE [LARGE SCALE GENOMIC DNA]</scope>
    <source>
        <strain evidence="3 4">DSM 14668</strain>
    </source>
</reference>
<evidence type="ECO:0000313" key="4">
    <source>
        <dbReference type="Proteomes" id="UP000309215"/>
    </source>
</evidence>
<dbReference type="OrthoDB" id="5503549at2"/>
<evidence type="ECO:0000313" key="3">
    <source>
        <dbReference type="EMBL" id="TKD12423.1"/>
    </source>
</evidence>